<feature type="domain" description="Helicase ATP-binding" evidence="1">
    <location>
        <begin position="451"/>
        <end position="616"/>
    </location>
</feature>
<dbReference type="InterPro" id="IPR050742">
    <property type="entry name" value="Helicase_Restrict-Modif_Enz"/>
</dbReference>
<dbReference type="SUPFAM" id="SSF56024">
    <property type="entry name" value="Phospholipase D/nuclease"/>
    <property type="match status" value="1"/>
</dbReference>
<dbReference type="Pfam" id="PF04851">
    <property type="entry name" value="ResIII"/>
    <property type="match status" value="1"/>
</dbReference>
<sequence length="977" mass="111204">MDSFQEKYNALVIKYNALLAENEELKSILSQHGIVYSTIKCADESTAFSSIIYPPIKLSIDEKIALFRNFFKGRDDVFARRWFSKTTEKGGYQPVCINEWRRGICDKKKHKCAECPNRNFAPLTNQDIYRHLEGKDENGCDVIGLYVVNSDNKCSFLCADFDDKNCTHGYKNDVLAFISICREWRIPFSIERSRSGSGNGAHVWTFFNEPIPACKVRKLGNTILTEAMKRNGRITFDSYDRFFPNQDKVPEGGFSNLIALPLQGKARKAGNSIFVDDQFLPFQDQWTYLYNVRKIDEDTVDALLTQHQQEDFGTLATSSENKPWEIPVVQDVSQEDFNGRLIIHKSDRIYIPLKSISDKASNHLKHIAAFKNPEFYSKQAMRISTYNIPRIICRADFTDEYLAMPRGCEDAIIDILYSLKIDYEIVNNTNHGKPIGVIFKGKERDEQLDAINALMPYSNGVLSATTAFGKTVTAAALIARRKTNTLILVHSKALLMQWHECLSEFLDINFTEEEISKKRGRKKAFSPVGCLDSTSNTLHGVIDIALIQSCFDNDEVKPFVKEYGMVIVDECHHVSSITFENVLKHVTAHYVYGLTATPIRKDGLQPIIFMQCSPIRFFADAKAQIQQQSFQRYLVPRFTSYRPVTDDKQSFTALSQSLAESEIRNNLIIEDVLNVVAAGRTPIILTARTSHVELLAEMLKQHVANIIQLTGEGTAKNKRETLQKLQDIPKDAPLVIVATGKYVGEGFDYPRLDTLFLALPISWKGLVAQYAGRLHRENEGKKDVRIYDYIDIHEPVCENMYRKRLKGYSAIGYRVLSKDTQTLFDNTDDLQTSSYEGQIFNGNTFRLAFMQNLKSSRQSIVISSPKLYRTERNTFVKMLREFHVSGVQIAILTSEESSQTNYLKSLGLYVKIVPKLSLSSCIIDRSTVWYGSINILGYVTEEDNIIKITDGKLANELLDIMYDEHMNPRGSDIRISH</sequence>
<keyword evidence="2" id="KW-0067">ATP-binding</keyword>
<dbReference type="GO" id="GO:0004386">
    <property type="term" value="F:helicase activity"/>
    <property type="evidence" value="ECO:0007669"/>
    <property type="project" value="UniProtKB-KW"/>
</dbReference>
<organism evidence="2 3">
    <name type="scientific">Phocaeicola plebeius</name>
    <dbReference type="NCBI Taxonomy" id="310297"/>
    <lineage>
        <taxon>Bacteria</taxon>
        <taxon>Pseudomonadati</taxon>
        <taxon>Bacteroidota</taxon>
        <taxon>Bacteroidia</taxon>
        <taxon>Bacteroidales</taxon>
        <taxon>Bacteroidaceae</taxon>
        <taxon>Phocaeicola</taxon>
    </lineage>
</organism>
<dbReference type="Gene3D" id="3.40.50.300">
    <property type="entry name" value="P-loop containing nucleotide triphosphate hydrolases"/>
    <property type="match status" value="2"/>
</dbReference>
<dbReference type="SMART" id="SM00487">
    <property type="entry name" value="DEXDc"/>
    <property type="match status" value="1"/>
</dbReference>
<dbReference type="AlphaFoldDB" id="A0A3E4MYN3"/>
<dbReference type="InterPro" id="IPR006935">
    <property type="entry name" value="Helicase/UvrB_N"/>
</dbReference>
<dbReference type="GO" id="GO:0005524">
    <property type="term" value="F:ATP binding"/>
    <property type="evidence" value="ECO:0007669"/>
    <property type="project" value="InterPro"/>
</dbReference>
<dbReference type="GO" id="GO:0003677">
    <property type="term" value="F:DNA binding"/>
    <property type="evidence" value="ECO:0007669"/>
    <property type="project" value="InterPro"/>
</dbReference>
<gene>
    <name evidence="2" type="ORF">DXD04_09465</name>
</gene>
<dbReference type="PROSITE" id="PS51192">
    <property type="entry name" value="HELICASE_ATP_BIND_1"/>
    <property type="match status" value="1"/>
</dbReference>
<dbReference type="CDD" id="cd18785">
    <property type="entry name" value="SF2_C"/>
    <property type="match status" value="1"/>
</dbReference>
<keyword evidence="2" id="KW-0378">Hydrolase</keyword>
<dbReference type="Pfam" id="PF22548">
    <property type="entry name" value="AEP-TOTE"/>
    <property type="match status" value="1"/>
</dbReference>
<keyword evidence="3" id="KW-1185">Reference proteome</keyword>
<proteinExistence type="predicted"/>
<dbReference type="SUPFAM" id="SSF52540">
    <property type="entry name" value="P-loop containing nucleoside triphosphate hydrolases"/>
    <property type="match status" value="2"/>
</dbReference>
<protein>
    <submittedName>
        <fullName evidence="2">Helicase</fullName>
    </submittedName>
</protein>
<reference evidence="2 3" key="1">
    <citation type="submission" date="2018-08" db="EMBL/GenBank/DDBJ databases">
        <title>A genome reference for cultivated species of the human gut microbiota.</title>
        <authorList>
            <person name="Zou Y."/>
            <person name="Xue W."/>
            <person name="Luo G."/>
        </authorList>
    </citation>
    <scope>NUCLEOTIDE SEQUENCE [LARGE SCALE GENOMIC DNA]</scope>
    <source>
        <strain evidence="2 3">TF10-3AC</strain>
    </source>
</reference>
<dbReference type="Proteomes" id="UP000260862">
    <property type="component" value="Unassembled WGS sequence"/>
</dbReference>
<evidence type="ECO:0000313" key="2">
    <source>
        <dbReference type="EMBL" id="RGK54891.1"/>
    </source>
</evidence>
<name>A0A3E4MYN3_9BACT</name>
<accession>A0A3E4MYN3</accession>
<comment type="caution">
    <text evidence="2">The sequence shown here is derived from an EMBL/GenBank/DDBJ whole genome shotgun (WGS) entry which is preliminary data.</text>
</comment>
<dbReference type="PANTHER" id="PTHR47396:SF1">
    <property type="entry name" value="ATP-DEPENDENT HELICASE IRC3-RELATED"/>
    <property type="match status" value="1"/>
</dbReference>
<dbReference type="InterPro" id="IPR054347">
    <property type="entry name" value="TOTE_primase"/>
</dbReference>
<evidence type="ECO:0000259" key="1">
    <source>
        <dbReference type="PROSITE" id="PS51192"/>
    </source>
</evidence>
<dbReference type="PANTHER" id="PTHR47396">
    <property type="entry name" value="TYPE I RESTRICTION ENZYME ECOKI R PROTEIN"/>
    <property type="match status" value="1"/>
</dbReference>
<evidence type="ECO:0000313" key="3">
    <source>
        <dbReference type="Proteomes" id="UP000260862"/>
    </source>
</evidence>
<dbReference type="RefSeq" id="WP_117672887.1">
    <property type="nucleotide sequence ID" value="NZ_CABOGR010000016.1"/>
</dbReference>
<dbReference type="CDD" id="cd17926">
    <property type="entry name" value="DEXHc_RE"/>
    <property type="match status" value="1"/>
</dbReference>
<dbReference type="Gene3D" id="3.30.870.10">
    <property type="entry name" value="Endonuclease Chain A"/>
    <property type="match status" value="1"/>
</dbReference>
<keyword evidence="2" id="KW-0547">Nucleotide-binding</keyword>
<dbReference type="CDD" id="cd09126">
    <property type="entry name" value="PLDc_C_DEXD_like"/>
    <property type="match status" value="1"/>
</dbReference>
<dbReference type="InterPro" id="IPR014001">
    <property type="entry name" value="Helicase_ATP-bd"/>
</dbReference>
<dbReference type="EMBL" id="QSQT01000016">
    <property type="protein sequence ID" value="RGK54891.1"/>
    <property type="molecule type" value="Genomic_DNA"/>
</dbReference>
<dbReference type="GO" id="GO:0005829">
    <property type="term" value="C:cytosol"/>
    <property type="evidence" value="ECO:0007669"/>
    <property type="project" value="TreeGrafter"/>
</dbReference>
<keyword evidence="2" id="KW-0347">Helicase</keyword>
<dbReference type="InterPro" id="IPR027417">
    <property type="entry name" value="P-loop_NTPase"/>
</dbReference>
<dbReference type="GO" id="GO:0016787">
    <property type="term" value="F:hydrolase activity"/>
    <property type="evidence" value="ECO:0007669"/>
    <property type="project" value="InterPro"/>
</dbReference>